<sequence>MLFIRFCHDIRAEKNEILNNKLFQVFEALTVDNPMKGHETPVYVYVTFLVVSASIQYKRKRIRSERDIEGFED</sequence>
<evidence type="ECO:0000313" key="2">
    <source>
        <dbReference type="Proteomes" id="UP000183832"/>
    </source>
</evidence>
<reference evidence="1 2" key="1">
    <citation type="submission" date="2015-04" db="EMBL/GenBank/DDBJ databases">
        <authorList>
            <person name="Syromyatnikov M.Y."/>
            <person name="Popov V.N."/>
        </authorList>
    </citation>
    <scope>NUCLEOTIDE SEQUENCE [LARGE SCALE GENOMIC DNA]</scope>
</reference>
<accession>A0A1J1HLH2</accession>
<proteinExistence type="predicted"/>
<dbReference type="Proteomes" id="UP000183832">
    <property type="component" value="Unassembled WGS sequence"/>
</dbReference>
<organism evidence="1 2">
    <name type="scientific">Clunio marinus</name>
    <dbReference type="NCBI Taxonomy" id="568069"/>
    <lineage>
        <taxon>Eukaryota</taxon>
        <taxon>Metazoa</taxon>
        <taxon>Ecdysozoa</taxon>
        <taxon>Arthropoda</taxon>
        <taxon>Hexapoda</taxon>
        <taxon>Insecta</taxon>
        <taxon>Pterygota</taxon>
        <taxon>Neoptera</taxon>
        <taxon>Endopterygota</taxon>
        <taxon>Diptera</taxon>
        <taxon>Nematocera</taxon>
        <taxon>Chironomoidea</taxon>
        <taxon>Chironomidae</taxon>
        <taxon>Clunio</taxon>
    </lineage>
</organism>
<name>A0A1J1HLH2_9DIPT</name>
<dbReference type="AlphaFoldDB" id="A0A1J1HLH2"/>
<dbReference type="EMBL" id="CVRI01000006">
    <property type="protein sequence ID" value="CRK88260.1"/>
    <property type="molecule type" value="Genomic_DNA"/>
</dbReference>
<gene>
    <name evidence="1" type="ORF">CLUMA_CG002040</name>
</gene>
<protein>
    <submittedName>
        <fullName evidence="1">CLUMA_CG002040, isoform A</fullName>
    </submittedName>
</protein>
<evidence type="ECO:0000313" key="1">
    <source>
        <dbReference type="EMBL" id="CRK88260.1"/>
    </source>
</evidence>
<keyword evidence="2" id="KW-1185">Reference proteome</keyword>